<dbReference type="GO" id="GO:0008270">
    <property type="term" value="F:zinc ion binding"/>
    <property type="evidence" value="ECO:0007669"/>
    <property type="project" value="UniProtKB-KW"/>
</dbReference>
<gene>
    <name evidence="5" type="ORF">DERYTH_LOCUS28092</name>
</gene>
<dbReference type="Proteomes" id="UP000789405">
    <property type="component" value="Unassembled WGS sequence"/>
</dbReference>
<evidence type="ECO:0000256" key="1">
    <source>
        <dbReference type="ARBA" id="ARBA00022723"/>
    </source>
</evidence>
<dbReference type="Pfam" id="PF04500">
    <property type="entry name" value="FLYWCH"/>
    <property type="match status" value="1"/>
</dbReference>
<name>A0A9N9PH47_9GLOM</name>
<protein>
    <submittedName>
        <fullName evidence="5">557_t:CDS:1</fullName>
    </submittedName>
</protein>
<evidence type="ECO:0000259" key="4">
    <source>
        <dbReference type="Pfam" id="PF04500"/>
    </source>
</evidence>
<dbReference type="Gene3D" id="2.20.25.240">
    <property type="match status" value="1"/>
</dbReference>
<feature type="non-terminal residue" evidence="5">
    <location>
        <position position="78"/>
    </location>
</feature>
<evidence type="ECO:0000313" key="5">
    <source>
        <dbReference type="EMBL" id="CAG8826484.1"/>
    </source>
</evidence>
<keyword evidence="2" id="KW-0863">Zinc-finger</keyword>
<keyword evidence="1" id="KW-0479">Metal-binding</keyword>
<dbReference type="EMBL" id="CAJVPY010068073">
    <property type="protein sequence ID" value="CAG8826484.1"/>
    <property type="molecule type" value="Genomic_DNA"/>
</dbReference>
<dbReference type="OrthoDB" id="2308632at2759"/>
<organism evidence="5 6">
    <name type="scientific">Dentiscutata erythropus</name>
    <dbReference type="NCBI Taxonomy" id="1348616"/>
    <lineage>
        <taxon>Eukaryota</taxon>
        <taxon>Fungi</taxon>
        <taxon>Fungi incertae sedis</taxon>
        <taxon>Mucoromycota</taxon>
        <taxon>Glomeromycotina</taxon>
        <taxon>Glomeromycetes</taxon>
        <taxon>Diversisporales</taxon>
        <taxon>Gigasporaceae</taxon>
        <taxon>Dentiscutata</taxon>
    </lineage>
</organism>
<dbReference type="AlphaFoldDB" id="A0A9N9PH47"/>
<evidence type="ECO:0000256" key="3">
    <source>
        <dbReference type="ARBA" id="ARBA00022833"/>
    </source>
</evidence>
<accession>A0A9N9PH47</accession>
<comment type="caution">
    <text evidence="5">The sequence shown here is derived from an EMBL/GenBank/DDBJ whole genome shotgun (WGS) entry which is preliminary data.</text>
</comment>
<feature type="domain" description="FLYWCH-type" evidence="4">
    <location>
        <begin position="10"/>
        <end position="70"/>
    </location>
</feature>
<dbReference type="InterPro" id="IPR007588">
    <property type="entry name" value="Znf_FLYWCH"/>
</dbReference>
<keyword evidence="3" id="KW-0862">Zinc</keyword>
<evidence type="ECO:0000313" key="6">
    <source>
        <dbReference type="Proteomes" id="UP000789405"/>
    </source>
</evidence>
<keyword evidence="6" id="KW-1185">Reference proteome</keyword>
<proteinExistence type="predicted"/>
<sequence length="78" mass="9120">MNREVCKIVQSICGQDKIVARGYLLIKEKNIDKTYYWCCEHKVLRNCKGRAITVLEGQDHILKKFKEHNHASEASRTE</sequence>
<evidence type="ECO:0000256" key="2">
    <source>
        <dbReference type="ARBA" id="ARBA00022771"/>
    </source>
</evidence>
<reference evidence="5" key="1">
    <citation type="submission" date="2021-06" db="EMBL/GenBank/DDBJ databases">
        <authorList>
            <person name="Kallberg Y."/>
            <person name="Tangrot J."/>
            <person name="Rosling A."/>
        </authorList>
    </citation>
    <scope>NUCLEOTIDE SEQUENCE</scope>
    <source>
        <strain evidence="5">MA453B</strain>
    </source>
</reference>